<dbReference type="PIRSF" id="PIRSF031653">
    <property type="entry name" value="UCP031653"/>
    <property type="match status" value="1"/>
</dbReference>
<evidence type="ECO:0000256" key="1">
    <source>
        <dbReference type="ARBA" id="ARBA00022490"/>
    </source>
</evidence>
<dbReference type="EMBL" id="JACJKU010000058">
    <property type="protein sequence ID" value="MBM6941033.1"/>
    <property type="molecule type" value="Genomic_DNA"/>
</dbReference>
<dbReference type="Proteomes" id="UP000785625">
    <property type="component" value="Unassembled WGS sequence"/>
</dbReference>
<dbReference type="Pfam" id="PF09902">
    <property type="entry name" value="DUF2129"/>
    <property type="match status" value="1"/>
</dbReference>
<dbReference type="RefSeq" id="WP_204785304.1">
    <property type="nucleotide sequence ID" value="NZ_CALVGD010000010.1"/>
</dbReference>
<dbReference type="InterPro" id="IPR016979">
    <property type="entry name" value="DUF2129"/>
</dbReference>
<evidence type="ECO:0000313" key="2">
    <source>
        <dbReference type="EMBL" id="MBM6941033.1"/>
    </source>
</evidence>
<keyword evidence="1" id="KW-0963">Cytoplasm</keyword>
<protein>
    <submittedName>
        <fullName evidence="2">YlbG family protein</fullName>
    </submittedName>
</protein>
<proteinExistence type="predicted"/>
<gene>
    <name evidence="2" type="ORF">H5975_06060</name>
</gene>
<accession>A0ABS2GYQ7</accession>
<reference evidence="2 3" key="1">
    <citation type="journal article" date="2021" name="Sci. Rep.">
        <title>The distribution of antibiotic resistance genes in chicken gut microbiota commensals.</title>
        <authorList>
            <person name="Juricova H."/>
            <person name="Matiasovicova J."/>
            <person name="Kubasova T."/>
            <person name="Cejkova D."/>
            <person name="Rychlik I."/>
        </authorList>
    </citation>
    <scope>NUCLEOTIDE SEQUENCE [LARGE SCALE GENOMIC DNA]</scope>
    <source>
        <strain evidence="2 3">An574</strain>
    </source>
</reference>
<sequence length="92" mass="11080">MFQMTERQGLIVYINNFHVLRRLRRYGHIVYVSKRMRYVVLYVNRSLVEELKKELEKLHSVTSVKPSEWPNIDPTVFRLSDVENANNQNNEE</sequence>
<evidence type="ECO:0000313" key="3">
    <source>
        <dbReference type="Proteomes" id="UP000785625"/>
    </source>
</evidence>
<comment type="caution">
    <text evidence="2">The sequence shown here is derived from an EMBL/GenBank/DDBJ whole genome shotgun (WGS) entry which is preliminary data.</text>
</comment>
<name>A0ABS2GYQ7_9LACO</name>
<organism evidence="2 3">
    <name type="scientific">Limosilactobacillus coleohominis</name>
    <dbReference type="NCBI Taxonomy" id="181675"/>
    <lineage>
        <taxon>Bacteria</taxon>
        <taxon>Bacillati</taxon>
        <taxon>Bacillota</taxon>
        <taxon>Bacilli</taxon>
        <taxon>Lactobacillales</taxon>
        <taxon>Lactobacillaceae</taxon>
        <taxon>Limosilactobacillus</taxon>
    </lineage>
</organism>
<keyword evidence="3" id="KW-1185">Reference proteome</keyword>